<gene>
    <name evidence="2" type="ORF">FAB82_25915</name>
</gene>
<reference evidence="2 3" key="2">
    <citation type="submission" date="2019-05" db="EMBL/GenBank/DDBJ databases">
        <title>Glycomyces buryatensis sp. nov.</title>
        <authorList>
            <person name="Nikitina E."/>
        </authorList>
    </citation>
    <scope>NUCLEOTIDE SEQUENCE [LARGE SCALE GENOMIC DNA]</scope>
    <source>
        <strain evidence="2 3">18</strain>
    </source>
</reference>
<dbReference type="InterPro" id="IPR027417">
    <property type="entry name" value="P-loop_NTPase"/>
</dbReference>
<dbReference type="RefSeq" id="WP_136537458.1">
    <property type="nucleotide sequence ID" value="NZ_STGY01000083.1"/>
</dbReference>
<feature type="region of interest" description="Disordered" evidence="1">
    <location>
        <begin position="1"/>
        <end position="22"/>
    </location>
</feature>
<reference evidence="3" key="1">
    <citation type="submission" date="2019-04" db="EMBL/GenBank/DDBJ databases">
        <title>Nocardioides xinjiangensis sp. nov.</title>
        <authorList>
            <person name="Liu S."/>
        </authorList>
    </citation>
    <scope>NUCLEOTIDE SEQUENCE [LARGE SCALE GENOMIC DNA]</scope>
    <source>
        <strain evidence="3">18</strain>
    </source>
</reference>
<comment type="caution">
    <text evidence="2">The sequence shown here is derived from an EMBL/GenBank/DDBJ whole genome shotgun (WGS) entry which is preliminary data.</text>
</comment>
<dbReference type="SUPFAM" id="SSF52540">
    <property type="entry name" value="P-loop containing nucleoside triphosphate hydrolases"/>
    <property type="match status" value="1"/>
</dbReference>
<feature type="compositionally biased region" description="Basic and acidic residues" evidence="1">
    <location>
        <begin position="343"/>
        <end position="357"/>
    </location>
</feature>
<feature type="region of interest" description="Disordered" evidence="1">
    <location>
        <begin position="343"/>
        <end position="365"/>
    </location>
</feature>
<dbReference type="EMBL" id="STGY01000083">
    <property type="protein sequence ID" value="THV33577.1"/>
    <property type="molecule type" value="Genomic_DNA"/>
</dbReference>
<accession>A0A4S8PQZ4</accession>
<protein>
    <recommendedName>
        <fullName evidence="4">Sulfotransferase family protein</fullName>
    </recommendedName>
</protein>
<evidence type="ECO:0000313" key="3">
    <source>
        <dbReference type="Proteomes" id="UP000308760"/>
    </source>
</evidence>
<dbReference type="Proteomes" id="UP000308760">
    <property type="component" value="Unassembled WGS sequence"/>
</dbReference>
<keyword evidence="3" id="KW-1185">Reference proteome</keyword>
<organism evidence="2 3">
    <name type="scientific">Glycomyces buryatensis</name>
    <dbReference type="NCBI Taxonomy" id="2570927"/>
    <lineage>
        <taxon>Bacteria</taxon>
        <taxon>Bacillati</taxon>
        <taxon>Actinomycetota</taxon>
        <taxon>Actinomycetes</taxon>
        <taxon>Glycomycetales</taxon>
        <taxon>Glycomycetaceae</taxon>
        <taxon>Glycomyces</taxon>
    </lineage>
</organism>
<evidence type="ECO:0000313" key="2">
    <source>
        <dbReference type="EMBL" id="THV33577.1"/>
    </source>
</evidence>
<evidence type="ECO:0000256" key="1">
    <source>
        <dbReference type="SAM" id="MobiDB-lite"/>
    </source>
</evidence>
<sequence length="419" mass="46672">MPSFPAGSTLLHVGPPKTGTTSLQDALDAADERLRELGVALPGGCSNPTVAVNGGTGVFKGPNYDQAWRGLVDAVKRSESRIQVISSEHFAHARADDARRIVETLGGPTVRVVITLRPLQEILPSLWQQFVQSGEADPFPIWLKRVLSDLPTDEHSDRYLTQIWQRQYIERWAAAAGPQNVTVVVVDRHRPEDLLRQFETMIGVSEGLLTIPERRRNESLNLAEVELLQDCYAELRDLGWAKHDARRYLLFGAATRIRTTQTQRPTARDIVTPDWAQERAVELGTELAALLPTMGVDVVGDPTRLRGAVVRKSVEPIPLDSSAAVQAVIGVLQIAAEDRDLAARSREGEQSETDRALRAATTHSKRVERELRAERAKVEEALRQRDALAAIPDAVRTRSAELLRILRRRAIRKLWPRAR</sequence>
<proteinExistence type="predicted"/>
<evidence type="ECO:0008006" key="4">
    <source>
        <dbReference type="Google" id="ProtNLM"/>
    </source>
</evidence>
<name>A0A4S8PQZ4_9ACTN</name>
<dbReference type="OrthoDB" id="5144031at2"/>
<dbReference type="Gene3D" id="3.40.50.300">
    <property type="entry name" value="P-loop containing nucleotide triphosphate hydrolases"/>
    <property type="match status" value="1"/>
</dbReference>
<dbReference type="AlphaFoldDB" id="A0A4S8PQZ4"/>